<dbReference type="PROSITE" id="PS50005">
    <property type="entry name" value="TPR"/>
    <property type="match status" value="1"/>
</dbReference>
<keyword evidence="5" id="KW-1185">Reference proteome</keyword>
<proteinExistence type="predicted"/>
<evidence type="ECO:0000256" key="3">
    <source>
        <dbReference type="SAM" id="SignalP"/>
    </source>
</evidence>
<evidence type="ECO:0000313" key="4">
    <source>
        <dbReference type="EMBL" id="MBR7621602.1"/>
    </source>
</evidence>
<feature type="region of interest" description="Disordered" evidence="2">
    <location>
        <begin position="29"/>
        <end position="50"/>
    </location>
</feature>
<dbReference type="SUPFAM" id="SSF48452">
    <property type="entry name" value="TPR-like"/>
    <property type="match status" value="1"/>
</dbReference>
<dbReference type="EMBL" id="JAGSGD010000002">
    <property type="protein sequence ID" value="MBR7621602.1"/>
    <property type="molecule type" value="Genomic_DNA"/>
</dbReference>
<dbReference type="InterPro" id="IPR014596">
    <property type="entry name" value="UCP035836"/>
</dbReference>
<dbReference type="Proteomes" id="UP000622580">
    <property type="component" value="Unassembled WGS sequence"/>
</dbReference>
<evidence type="ECO:0000256" key="1">
    <source>
        <dbReference type="PROSITE-ProRule" id="PRU00339"/>
    </source>
</evidence>
<comment type="caution">
    <text evidence="4">The sequence shown here is derived from an EMBL/GenBank/DDBJ whole genome shotgun (WGS) entry which is preliminary data.</text>
</comment>
<dbReference type="PANTHER" id="PTHR12558:SF33">
    <property type="entry name" value="BLL7664 PROTEIN"/>
    <property type="match status" value="1"/>
</dbReference>
<accession>A0A941HYP1</accession>
<name>A0A941HYP1_9CAUL</name>
<reference evidence="4" key="1">
    <citation type="submission" date="2021-04" db="EMBL/GenBank/DDBJ databases">
        <title>Draft genome assembly of strain Phenylobacterium sp. 20VBR1 using MiniION and Illumina platforms.</title>
        <authorList>
            <person name="Thomas F.A."/>
            <person name="Krishnan K.P."/>
            <person name="Sinha R.K."/>
        </authorList>
    </citation>
    <scope>NUCLEOTIDE SEQUENCE</scope>
    <source>
        <strain evidence="4">20VBR1</strain>
    </source>
</reference>
<dbReference type="PROSITE" id="PS51257">
    <property type="entry name" value="PROKAR_LIPOPROTEIN"/>
    <property type="match status" value="1"/>
</dbReference>
<dbReference type="PIRSF" id="PIRSF035836">
    <property type="entry name" value="UCP035836"/>
    <property type="match status" value="1"/>
</dbReference>
<gene>
    <name evidence="4" type="ORF">JKL49_19575</name>
</gene>
<dbReference type="Pfam" id="PF13428">
    <property type="entry name" value="TPR_14"/>
    <property type="match status" value="1"/>
</dbReference>
<sequence>MCRMSALAATALTLSLACAVPASAKAAKPAPVATPAAATPAAPEGLRRATAEERSLAARLDPLARAAFWGREADIDPRDAEAGVGLAQALRAMGKYDDAAQAAQRVLVTAPKNVEALLEVARAQVARGQGFYAIEPARQAQELAPRDWRAPSLLGVAYDQASRPEEALAAHSLAASLAPENPVVLCNLALFYASHGDAPRAEALLRSAAAKPGAPMAVRQNLALVLGLKGRFDEAEKLVRQDLPPEAVANNMAFLRAAAPGPAGPPRSWDSVRTAQ</sequence>
<organism evidence="4 5">
    <name type="scientific">Phenylobacterium glaciei</name>
    <dbReference type="NCBI Taxonomy" id="2803784"/>
    <lineage>
        <taxon>Bacteria</taxon>
        <taxon>Pseudomonadati</taxon>
        <taxon>Pseudomonadota</taxon>
        <taxon>Alphaproteobacteria</taxon>
        <taxon>Caulobacterales</taxon>
        <taxon>Caulobacteraceae</taxon>
        <taxon>Phenylobacterium</taxon>
    </lineage>
</organism>
<feature type="compositionally biased region" description="Low complexity" evidence="2">
    <location>
        <begin position="29"/>
        <end position="43"/>
    </location>
</feature>
<dbReference type="AlphaFoldDB" id="A0A941HYP1"/>
<dbReference type="Gene3D" id="1.25.40.10">
    <property type="entry name" value="Tetratricopeptide repeat domain"/>
    <property type="match status" value="1"/>
</dbReference>
<dbReference type="InterPro" id="IPR011990">
    <property type="entry name" value="TPR-like_helical_dom_sf"/>
</dbReference>
<keyword evidence="1" id="KW-0802">TPR repeat</keyword>
<evidence type="ECO:0000313" key="5">
    <source>
        <dbReference type="Proteomes" id="UP000622580"/>
    </source>
</evidence>
<dbReference type="SMART" id="SM00028">
    <property type="entry name" value="TPR"/>
    <property type="match status" value="4"/>
</dbReference>
<evidence type="ECO:0000256" key="2">
    <source>
        <dbReference type="SAM" id="MobiDB-lite"/>
    </source>
</evidence>
<feature type="signal peptide" evidence="3">
    <location>
        <begin position="1"/>
        <end position="24"/>
    </location>
</feature>
<feature type="repeat" description="TPR" evidence="1">
    <location>
        <begin position="80"/>
        <end position="113"/>
    </location>
</feature>
<dbReference type="PANTHER" id="PTHR12558">
    <property type="entry name" value="CELL DIVISION CYCLE 16,23,27"/>
    <property type="match status" value="1"/>
</dbReference>
<keyword evidence="3" id="KW-0732">Signal</keyword>
<dbReference type="InterPro" id="IPR019734">
    <property type="entry name" value="TPR_rpt"/>
</dbReference>
<feature type="chain" id="PRO_5037068977" evidence="3">
    <location>
        <begin position="25"/>
        <end position="276"/>
    </location>
</feature>
<protein>
    <submittedName>
        <fullName evidence="4">Tetratricopeptide repeat protein</fullName>
    </submittedName>
</protein>